<organism evidence="9 10">
    <name type="scientific">Paenibacillus aurantiacus</name>
    <dbReference type="NCBI Taxonomy" id="1936118"/>
    <lineage>
        <taxon>Bacteria</taxon>
        <taxon>Bacillati</taxon>
        <taxon>Bacillota</taxon>
        <taxon>Bacilli</taxon>
        <taxon>Bacillales</taxon>
        <taxon>Paenibacillaceae</taxon>
        <taxon>Paenibacillus</taxon>
    </lineage>
</organism>
<dbReference type="Gene3D" id="3.30.565.10">
    <property type="entry name" value="Histidine kinase-like ATPase, C-terminal domain"/>
    <property type="match status" value="1"/>
</dbReference>
<dbReference type="Pfam" id="PF06580">
    <property type="entry name" value="His_kinase"/>
    <property type="match status" value="1"/>
</dbReference>
<accession>A0ABV5KS18</accession>
<protein>
    <submittedName>
        <fullName evidence="9">Sensor histidine kinase</fullName>
        <ecNumber evidence="9">2.7.13.3</ecNumber>
    </submittedName>
</protein>
<evidence type="ECO:0000256" key="1">
    <source>
        <dbReference type="ARBA" id="ARBA00004651"/>
    </source>
</evidence>
<dbReference type="InterPro" id="IPR010559">
    <property type="entry name" value="Sig_transdc_His_kin_internal"/>
</dbReference>
<dbReference type="InterPro" id="IPR036890">
    <property type="entry name" value="HATPase_C_sf"/>
</dbReference>
<dbReference type="Pfam" id="PF02518">
    <property type="entry name" value="HATPase_c"/>
    <property type="match status" value="1"/>
</dbReference>
<dbReference type="InterPro" id="IPR003594">
    <property type="entry name" value="HATPase_dom"/>
</dbReference>
<dbReference type="RefSeq" id="WP_377496916.1">
    <property type="nucleotide sequence ID" value="NZ_JBHMDO010000032.1"/>
</dbReference>
<keyword evidence="10" id="KW-1185">Reference proteome</keyword>
<dbReference type="PROSITE" id="PS50885">
    <property type="entry name" value="HAMP"/>
    <property type="match status" value="1"/>
</dbReference>
<dbReference type="InterPro" id="IPR003660">
    <property type="entry name" value="HAMP_dom"/>
</dbReference>
<reference evidence="9 10" key="1">
    <citation type="submission" date="2024-09" db="EMBL/GenBank/DDBJ databases">
        <authorList>
            <person name="Sun Q."/>
            <person name="Mori K."/>
        </authorList>
    </citation>
    <scope>NUCLEOTIDE SEQUENCE [LARGE SCALE GENOMIC DNA]</scope>
    <source>
        <strain evidence="9 10">TISTR 2452</strain>
    </source>
</reference>
<feature type="transmembrane region" description="Helical" evidence="7">
    <location>
        <begin position="15"/>
        <end position="34"/>
    </location>
</feature>
<name>A0ABV5KS18_9BACL</name>
<comment type="caution">
    <text evidence="9">The sequence shown here is derived from an EMBL/GenBank/DDBJ whole genome shotgun (WGS) entry which is preliminary data.</text>
</comment>
<gene>
    <name evidence="9" type="ORF">ACFFSY_18980</name>
</gene>
<dbReference type="PANTHER" id="PTHR34220:SF7">
    <property type="entry name" value="SENSOR HISTIDINE KINASE YPDA"/>
    <property type="match status" value="1"/>
</dbReference>
<keyword evidence="6 7" id="KW-0472">Membrane</keyword>
<keyword evidence="7" id="KW-1133">Transmembrane helix</keyword>
<dbReference type="SUPFAM" id="SSF55874">
    <property type="entry name" value="ATPase domain of HSP90 chaperone/DNA topoisomerase II/histidine kinase"/>
    <property type="match status" value="1"/>
</dbReference>
<evidence type="ECO:0000256" key="5">
    <source>
        <dbReference type="ARBA" id="ARBA00022777"/>
    </source>
</evidence>
<keyword evidence="5 9" id="KW-0418">Kinase</keyword>
<dbReference type="CDD" id="cd06225">
    <property type="entry name" value="HAMP"/>
    <property type="match status" value="1"/>
</dbReference>
<dbReference type="Proteomes" id="UP001589747">
    <property type="component" value="Unassembled WGS sequence"/>
</dbReference>
<feature type="domain" description="HAMP" evidence="8">
    <location>
        <begin position="316"/>
        <end position="347"/>
    </location>
</feature>
<keyword evidence="2" id="KW-1003">Cell membrane</keyword>
<dbReference type="PANTHER" id="PTHR34220">
    <property type="entry name" value="SENSOR HISTIDINE KINASE YPDA"/>
    <property type="match status" value="1"/>
</dbReference>
<keyword evidence="4 9" id="KW-0808">Transferase</keyword>
<dbReference type="EMBL" id="JBHMDO010000032">
    <property type="protein sequence ID" value="MFB9328015.1"/>
    <property type="molecule type" value="Genomic_DNA"/>
</dbReference>
<keyword evidence="7" id="KW-0812">Transmembrane</keyword>
<dbReference type="Gene3D" id="6.10.340.10">
    <property type="match status" value="1"/>
</dbReference>
<evidence type="ECO:0000256" key="7">
    <source>
        <dbReference type="SAM" id="Phobius"/>
    </source>
</evidence>
<evidence type="ECO:0000256" key="2">
    <source>
        <dbReference type="ARBA" id="ARBA00022475"/>
    </source>
</evidence>
<sequence>MRVTLSNLSIKQRLTLSYILFILIPFCVLAMHTYGQTRAYQKDQSASNMSQTLTILKNGLEGKLNLVESISHNITFNTSLQSFLSDPFNVQNGSMDQYIQFIKPIVYYGLQYNQVEVSSIRVYMNNTSIPEGFGSFYSSSDVEDTDWYNSFIHSKRQSAWLAFPNEGSYAYLQKIVTMEGEFLGVTSVSILKQNLLNSLDDSNNISPDIYVADANHQLLYGSSAIKQSWGSAINDKKQFEQHGKLYVQDHIEQLGFTIGIVSQIPVSLRSYQLLTTFGFIAAIVLSILVFYQVLKTTFIKIKASIRAMDHSIRTGFTELIPVERNDEIGVISEKFNTLLAQINTLVEDLIRHETVHKDAQLKALQAQINPHFIYNTINLFSAKTELAGLYDVSEAFADFGRMLRYNMNNQAKYSTVQQEIQHVVHYIQLQKLKYGDRLQFNWYCETQLINAPVIRFILQPIVENSITHGMRNRNNLRIRLDIDWNDRGEVRIHIQDDGSGINTARLSELNLFFHRRTDIGQPLLAHDTGEGNGIGLGNINDRLRMFYGDAYAIHMDSIEGSFTQTILTIPFQEETAGK</sequence>
<evidence type="ECO:0000259" key="8">
    <source>
        <dbReference type="PROSITE" id="PS50885"/>
    </source>
</evidence>
<dbReference type="GO" id="GO:0004673">
    <property type="term" value="F:protein histidine kinase activity"/>
    <property type="evidence" value="ECO:0007669"/>
    <property type="project" value="UniProtKB-EC"/>
</dbReference>
<dbReference type="InterPro" id="IPR050640">
    <property type="entry name" value="Bact_2-comp_sensor_kinase"/>
</dbReference>
<evidence type="ECO:0000313" key="9">
    <source>
        <dbReference type="EMBL" id="MFB9328015.1"/>
    </source>
</evidence>
<comment type="subcellular location">
    <subcellularLocation>
        <location evidence="1">Cell membrane</location>
        <topology evidence="1">Multi-pass membrane protein</topology>
    </subcellularLocation>
</comment>
<feature type="transmembrane region" description="Helical" evidence="7">
    <location>
        <begin position="273"/>
        <end position="294"/>
    </location>
</feature>
<proteinExistence type="predicted"/>
<evidence type="ECO:0000256" key="4">
    <source>
        <dbReference type="ARBA" id="ARBA00022679"/>
    </source>
</evidence>
<evidence type="ECO:0000256" key="3">
    <source>
        <dbReference type="ARBA" id="ARBA00022553"/>
    </source>
</evidence>
<evidence type="ECO:0000256" key="6">
    <source>
        <dbReference type="ARBA" id="ARBA00023136"/>
    </source>
</evidence>
<keyword evidence="3" id="KW-0597">Phosphoprotein</keyword>
<evidence type="ECO:0000313" key="10">
    <source>
        <dbReference type="Proteomes" id="UP001589747"/>
    </source>
</evidence>
<dbReference type="EC" id="2.7.13.3" evidence="9"/>